<dbReference type="OrthoDB" id="37857at10239"/>
<evidence type="ECO:0000256" key="2">
    <source>
        <dbReference type="SAM" id="Phobius"/>
    </source>
</evidence>
<dbReference type="RefSeq" id="YP_009119100.1">
    <property type="nucleotide sequence ID" value="NC_026440.1"/>
</dbReference>
<name>A0A0B5J5E0_9VIRU</name>
<feature type="compositionally biased region" description="Acidic residues" evidence="1">
    <location>
        <begin position="7"/>
        <end position="16"/>
    </location>
</feature>
<evidence type="ECO:0000313" key="3">
    <source>
        <dbReference type="EMBL" id="AJF96865.1"/>
    </source>
</evidence>
<keyword evidence="2" id="KW-0472">Membrane</keyword>
<dbReference type="KEGG" id="vg:23461782"/>
<keyword evidence="2" id="KW-1133">Transmembrane helix</keyword>
<feature type="region of interest" description="Disordered" evidence="1">
    <location>
        <begin position="1"/>
        <end position="26"/>
    </location>
</feature>
<proteinExistence type="predicted"/>
<sequence>MTYGGDCEMESLDGSDDNFQVPSTRPVTPRRQRRRCRCTRAWCFWNVCCPAGVAAVFALSLLVAAIVFVPWFMVGIRPDILLEESMEPTTCLITNHTVIDTKPVDGNTRLLYMPGLGVVVSLDMHVAVATARAERSDSWMSAEVMGDYFARHPINATSPCYTDGERVAMRPGVDGIGKALGGCISITITAFFTALLMFGVAASVLLTCVHLAMLVP</sequence>
<protein>
    <submittedName>
        <fullName evidence="3">Uncharacterized protein</fullName>
    </submittedName>
</protein>
<feature type="transmembrane region" description="Helical" evidence="2">
    <location>
        <begin position="179"/>
        <end position="212"/>
    </location>
</feature>
<reference evidence="3 4" key="1">
    <citation type="journal article" date="2015" name="Parasitol. Res.">
        <title>Viruses in close associations with free-living amoebae.</title>
        <authorList>
            <person name="Scheid P."/>
        </authorList>
    </citation>
    <scope>NUCLEOTIDE SEQUENCE [LARGE SCALE GENOMIC DNA]</scope>
    <source>
        <strain evidence="3">KlaHel</strain>
    </source>
</reference>
<organism evidence="3 4">
    <name type="scientific">Pandoravirus inopinatum</name>
    <dbReference type="NCBI Taxonomy" id="1605721"/>
    <lineage>
        <taxon>Viruses</taxon>
        <taxon>Pandoravirus</taxon>
    </lineage>
</organism>
<keyword evidence="2" id="KW-0812">Transmembrane</keyword>
<dbReference type="GeneID" id="23461782"/>
<evidence type="ECO:0000313" key="4">
    <source>
        <dbReference type="Proteomes" id="UP000202511"/>
    </source>
</evidence>
<dbReference type="EMBL" id="KP136319">
    <property type="protein sequence ID" value="AJF96865.1"/>
    <property type="molecule type" value="Genomic_DNA"/>
</dbReference>
<accession>A0A0B5J5E0</accession>
<feature type="transmembrane region" description="Helical" evidence="2">
    <location>
        <begin position="43"/>
        <end position="73"/>
    </location>
</feature>
<evidence type="ECO:0000256" key="1">
    <source>
        <dbReference type="SAM" id="MobiDB-lite"/>
    </source>
</evidence>
<dbReference type="Proteomes" id="UP000202511">
    <property type="component" value="Segment"/>
</dbReference>